<sequence>MIFSGKIIFRKTPIDFFLITFFLSQLASTIFSVDVRTSLLGYYSRFHGGLSSSISYLFLYWAFVTNMNQAKTKRIIYFMFSSAFLVSIWAIFEHFGRSFSCFIFQDFGSFDVSCWVQDVQNRVFATFGQPNWLAAWIVALIPLTWTLALISKSKIQNVKLHIKDFKYLIWIFLSIILFITLLFTKSRSGILGFSFSLLIFWGLVYTSLLGVNKKNTGFKSIFLTLNFTLLILTAIIGTPWTPNLNQIINKDSSFVTNHQSPVTSAPALEVGGTESGQIRKIVWKGALEMWKNHPIFGTGVETFAFSYYNYRPVEHNLVSEWNFLYNKAHNEYLNFAATTGSVGLISYLVLIGSIIYLFFKQFKNQKSNSDFELCTYNLALFSGFISILVTNFFGFSVVAVAFLFFLFPAMAVSLTENNSNENVQSDKTGKLSNTQVFLIALALCCLFFALYSVSKYWYADYLYTKGKLENDSGLSAYSRNTLLKAVKYSPNESVFWDELADATSSLAIFYAEKGDMETAKKIAESAIIESNKAVSLSPASVILKKTRVRTLANLSLIDPSYMQLAKKTLVEASKLAPTDAHISYNLAITNFRTGDIETFLKILKKTIEMKPNYKEAHFALSQYYINENQIQEAKNELKYILENIDRDPEVEKELTKLDNKT</sequence>
<dbReference type="EMBL" id="MGFQ01000054">
    <property type="protein sequence ID" value="OGM08227.1"/>
    <property type="molecule type" value="Genomic_DNA"/>
</dbReference>
<dbReference type="Pfam" id="PF04932">
    <property type="entry name" value="Wzy_C"/>
    <property type="match status" value="1"/>
</dbReference>
<evidence type="ECO:0000256" key="1">
    <source>
        <dbReference type="ARBA" id="ARBA00004141"/>
    </source>
</evidence>
<feature type="transmembrane region" description="Helical" evidence="5">
    <location>
        <begin position="42"/>
        <end position="63"/>
    </location>
</feature>
<evidence type="ECO:0000313" key="8">
    <source>
        <dbReference type="Proteomes" id="UP000176939"/>
    </source>
</evidence>
<feature type="domain" description="O-antigen ligase-related" evidence="6">
    <location>
        <begin position="173"/>
        <end position="348"/>
    </location>
</feature>
<dbReference type="InterPro" id="IPR051533">
    <property type="entry name" value="WaaL-like"/>
</dbReference>
<dbReference type="InterPro" id="IPR007016">
    <property type="entry name" value="O-antigen_ligase-rel_domated"/>
</dbReference>
<feature type="transmembrane region" description="Helical" evidence="5">
    <location>
        <begin position="221"/>
        <end position="240"/>
    </location>
</feature>
<keyword evidence="4 5" id="KW-0472">Membrane</keyword>
<feature type="transmembrane region" description="Helical" evidence="5">
    <location>
        <begin position="190"/>
        <end position="209"/>
    </location>
</feature>
<name>A0A1F7WZQ7_9BACT</name>
<dbReference type="AlphaFoldDB" id="A0A1F7WZQ7"/>
<dbReference type="Gene3D" id="1.25.40.10">
    <property type="entry name" value="Tetratricopeptide repeat domain"/>
    <property type="match status" value="1"/>
</dbReference>
<dbReference type="SUPFAM" id="SSF48452">
    <property type="entry name" value="TPR-like"/>
    <property type="match status" value="1"/>
</dbReference>
<keyword evidence="2 5" id="KW-0812">Transmembrane</keyword>
<evidence type="ECO:0000256" key="2">
    <source>
        <dbReference type="ARBA" id="ARBA00022692"/>
    </source>
</evidence>
<dbReference type="PANTHER" id="PTHR37422:SF13">
    <property type="entry name" value="LIPOPOLYSACCHARIDE BIOSYNTHESIS PROTEIN PA4999-RELATED"/>
    <property type="match status" value="1"/>
</dbReference>
<feature type="transmembrane region" description="Helical" evidence="5">
    <location>
        <begin position="132"/>
        <end position="151"/>
    </location>
</feature>
<proteinExistence type="predicted"/>
<accession>A0A1F7WZQ7</accession>
<gene>
    <name evidence="7" type="ORF">A2Z67_06390</name>
</gene>
<evidence type="ECO:0000256" key="3">
    <source>
        <dbReference type="ARBA" id="ARBA00022989"/>
    </source>
</evidence>
<evidence type="ECO:0000256" key="4">
    <source>
        <dbReference type="ARBA" id="ARBA00023136"/>
    </source>
</evidence>
<feature type="transmembrane region" description="Helical" evidence="5">
    <location>
        <begin position="436"/>
        <end position="458"/>
    </location>
</feature>
<feature type="transmembrane region" description="Helical" evidence="5">
    <location>
        <begin position="332"/>
        <end position="359"/>
    </location>
</feature>
<evidence type="ECO:0000313" key="7">
    <source>
        <dbReference type="EMBL" id="OGM08227.1"/>
    </source>
</evidence>
<dbReference type="PANTHER" id="PTHR37422">
    <property type="entry name" value="TEICHURONIC ACID BIOSYNTHESIS PROTEIN TUAE"/>
    <property type="match status" value="1"/>
</dbReference>
<reference evidence="7 8" key="1">
    <citation type="journal article" date="2016" name="Nat. Commun.">
        <title>Thousands of microbial genomes shed light on interconnected biogeochemical processes in an aquifer system.</title>
        <authorList>
            <person name="Anantharaman K."/>
            <person name="Brown C.T."/>
            <person name="Hug L.A."/>
            <person name="Sharon I."/>
            <person name="Castelle C.J."/>
            <person name="Probst A.J."/>
            <person name="Thomas B.C."/>
            <person name="Singh A."/>
            <person name="Wilkins M.J."/>
            <person name="Karaoz U."/>
            <person name="Brodie E.L."/>
            <person name="Williams K.H."/>
            <person name="Hubbard S.S."/>
            <person name="Banfield J.F."/>
        </authorList>
    </citation>
    <scope>NUCLEOTIDE SEQUENCE [LARGE SCALE GENOMIC DNA]</scope>
</reference>
<dbReference type="InterPro" id="IPR011990">
    <property type="entry name" value="TPR-like_helical_dom_sf"/>
</dbReference>
<comment type="subcellular location">
    <subcellularLocation>
        <location evidence="1">Membrane</location>
        <topology evidence="1">Multi-pass membrane protein</topology>
    </subcellularLocation>
</comment>
<dbReference type="GO" id="GO:0016020">
    <property type="term" value="C:membrane"/>
    <property type="evidence" value="ECO:0007669"/>
    <property type="project" value="UniProtKB-SubCell"/>
</dbReference>
<protein>
    <recommendedName>
        <fullName evidence="6">O-antigen ligase-related domain-containing protein</fullName>
    </recommendedName>
</protein>
<evidence type="ECO:0000256" key="5">
    <source>
        <dbReference type="SAM" id="Phobius"/>
    </source>
</evidence>
<organism evidence="7 8">
    <name type="scientific">Candidatus Woesebacteria bacterium RBG_13_36_22</name>
    <dbReference type="NCBI Taxonomy" id="1802478"/>
    <lineage>
        <taxon>Bacteria</taxon>
        <taxon>Candidatus Woeseibacteriota</taxon>
    </lineage>
</organism>
<keyword evidence="3 5" id="KW-1133">Transmembrane helix</keyword>
<dbReference type="Proteomes" id="UP000176939">
    <property type="component" value="Unassembled WGS sequence"/>
</dbReference>
<evidence type="ECO:0000259" key="6">
    <source>
        <dbReference type="Pfam" id="PF04932"/>
    </source>
</evidence>
<feature type="transmembrane region" description="Helical" evidence="5">
    <location>
        <begin position="167"/>
        <end position="184"/>
    </location>
</feature>
<feature type="transmembrane region" description="Helical" evidence="5">
    <location>
        <begin position="75"/>
        <end position="92"/>
    </location>
</feature>
<comment type="caution">
    <text evidence="7">The sequence shown here is derived from an EMBL/GenBank/DDBJ whole genome shotgun (WGS) entry which is preliminary data.</text>
</comment>